<comment type="caution">
    <text evidence="3">The sequence shown here is derived from an EMBL/GenBank/DDBJ whole genome shotgun (WGS) entry which is preliminary data.</text>
</comment>
<dbReference type="Gene3D" id="3.40.710.10">
    <property type="entry name" value="DD-peptidase/beta-lactamase superfamily"/>
    <property type="match status" value="1"/>
</dbReference>
<keyword evidence="4" id="KW-1185">Reference proteome</keyword>
<evidence type="ECO:0000259" key="2">
    <source>
        <dbReference type="Pfam" id="PF00144"/>
    </source>
</evidence>
<evidence type="ECO:0000256" key="1">
    <source>
        <dbReference type="ARBA" id="ARBA00022801"/>
    </source>
</evidence>
<dbReference type="InterPro" id="IPR012338">
    <property type="entry name" value="Beta-lactam/transpept-like"/>
</dbReference>
<dbReference type="InterPro" id="IPR050789">
    <property type="entry name" value="Diverse_Enzym_Activities"/>
</dbReference>
<keyword evidence="1" id="KW-0378">Hydrolase</keyword>
<organism evidence="3 4">
    <name type="scientific">Streptococcus saliviloxodontae</name>
    <dbReference type="NCBI Taxonomy" id="1349416"/>
    <lineage>
        <taxon>Bacteria</taxon>
        <taxon>Bacillati</taxon>
        <taxon>Bacillota</taxon>
        <taxon>Bacilli</taxon>
        <taxon>Lactobacillales</taxon>
        <taxon>Streptococcaceae</taxon>
        <taxon>Streptococcus</taxon>
    </lineage>
</organism>
<dbReference type="PANTHER" id="PTHR43283">
    <property type="entry name" value="BETA-LACTAMASE-RELATED"/>
    <property type="match status" value="1"/>
</dbReference>
<sequence length="308" mass="35086">MMDKTQQLINSHIQENLYPGASLACYQDGKWSELYFGTQDEYQPVTSGLIYDLASVSKVVGVGTLLIFMVQEGTIVLDEPLQTYYPAFHDSHLTIRQLLTHASGIDPFIPNRDQLNREQLIAAINQIKVNSPKSFLYTDINFILLGLMLETLYGKSLDVLFQERIFTPWQMTETSFGPIKNAVPTVKGQSAGLVHDPKARVLGRHTGSAGLFSTIADLEKFVDHYLQDSFAEGLIQNYSLSDKERSLAWDLQGDWLLHTGYTGTFVLINRLEQKAAIFLTNRTYFYDDRKYWISKRDQLIELIKTELL</sequence>
<protein>
    <submittedName>
        <fullName evidence="3">CubicO group peptidase (Beta-lactamase class C family)</fullName>
    </submittedName>
</protein>
<dbReference type="Proteomes" id="UP000809081">
    <property type="component" value="Unassembled WGS sequence"/>
</dbReference>
<dbReference type="EMBL" id="JAFBEI010000001">
    <property type="protein sequence ID" value="MBM7635290.1"/>
    <property type="molecule type" value="Genomic_DNA"/>
</dbReference>
<dbReference type="PANTHER" id="PTHR43283:SF11">
    <property type="entry name" value="BETA-LACTAMASE-RELATED DOMAIN-CONTAINING PROTEIN"/>
    <property type="match status" value="1"/>
</dbReference>
<reference evidence="3 4" key="1">
    <citation type="submission" date="2021-01" db="EMBL/GenBank/DDBJ databases">
        <title>Genomic Encyclopedia of Type Strains, Phase IV (KMG-IV): sequencing the most valuable type-strain genomes for metagenomic binning, comparative biology and taxonomic classification.</title>
        <authorList>
            <person name="Goeker M."/>
        </authorList>
    </citation>
    <scope>NUCLEOTIDE SEQUENCE [LARGE SCALE GENOMIC DNA]</scope>
    <source>
        <strain evidence="3 4">DSM 27513</strain>
    </source>
</reference>
<dbReference type="SUPFAM" id="SSF56601">
    <property type="entry name" value="beta-lactamase/transpeptidase-like"/>
    <property type="match status" value="1"/>
</dbReference>
<accession>A0ABS2PJT6</accession>
<evidence type="ECO:0000313" key="3">
    <source>
        <dbReference type="EMBL" id="MBM7635290.1"/>
    </source>
</evidence>
<gene>
    <name evidence="3" type="ORF">JOC31_000081</name>
</gene>
<name>A0ABS2PJT6_9STRE</name>
<dbReference type="Pfam" id="PF00144">
    <property type="entry name" value="Beta-lactamase"/>
    <property type="match status" value="1"/>
</dbReference>
<feature type="domain" description="Beta-lactamase-related" evidence="2">
    <location>
        <begin position="9"/>
        <end position="291"/>
    </location>
</feature>
<evidence type="ECO:0000313" key="4">
    <source>
        <dbReference type="Proteomes" id="UP000809081"/>
    </source>
</evidence>
<proteinExistence type="predicted"/>
<dbReference type="InterPro" id="IPR001466">
    <property type="entry name" value="Beta-lactam-related"/>
</dbReference>